<sequence length="749" mass="81141">MGNVRKWKRSMKKTGLCLLGSIQIAAVCSPLQTVTANPADAATGQAQEKRQMEYLDRGLVAVKTDEGVFVSWRLLGTEASDISFNLYRDGKKVNNAPIFTSTNYLDASGTTSAAYTVRAVLNGKQQPASEEVSVWGGSYLDVPLRKPADGTNQDGSVYTYNANDASVGDVDGDGQYELILKWDPSNSKDNSQSGVTGEVYIDSYKLDGTLLWRISLGRNIRAGAHYTQFMVYDLDGDGKSEVAMRTADGAVDGTGKVIGDPNADFRTAEGYVLSGPEYLTLFEGATGKEMISVPFEPARGNVNDWGDDYGNRVDRFLATIAYLDGKRPSLVMARGYYAKTSLAAYNWRDGKLTKQWSFNSNGNPAYEAQGNHNLTAADVDGDGRDEIVYGAMTFSEDGQVLYGTGLGHGDALHVGDLDPDRPGLEVFKVMEHKDSPYGAAVWDAATGQTIWGIFTGTDTGRGMSADIDPNYLGEEQWAGSGVGLNTVKGQKISSSTPSSTNFGIWWDGDLLRELLDHNYNSAIGAGPGKIDKWDYINVATNNLLTAEGTLSNNSTKGTPSLQADILGDWREEAIWRTADSSALRIYTTTAITEHRLPTLMHDPLYRLDVAWQNVAYNQPPHTSYYLGEGMIQPPAPDIYVTYIADVNVNPGSLNLKSHGGDHSVTVHINIPEYNRDSNIRLSSVSMSVNGGTLQGGDAKGDSSKGFTVKFDRQQLINLLSGQTGEVQVKINGVLEDGNHFTGSDSIKVH</sequence>
<dbReference type="InterPro" id="IPR028994">
    <property type="entry name" value="Integrin_alpha_N"/>
</dbReference>
<comment type="caution">
    <text evidence="4">The sequence shown here is derived from an EMBL/GenBank/DDBJ whole genome shotgun (WGS) entry which is preliminary data.</text>
</comment>
<dbReference type="SUPFAM" id="SSF69318">
    <property type="entry name" value="Integrin alpha N-terminal domain"/>
    <property type="match status" value="1"/>
</dbReference>
<dbReference type="Gene3D" id="2.60.40.10">
    <property type="entry name" value="Immunoglobulins"/>
    <property type="match status" value="1"/>
</dbReference>
<reference evidence="4 5" key="1">
    <citation type="submission" date="2021-07" db="EMBL/GenBank/DDBJ databases">
        <title>Paenibacillus radiodurans sp. nov., isolated from the southeastern edge of Tengger Desert.</title>
        <authorList>
            <person name="Zhang G."/>
        </authorList>
    </citation>
    <scope>NUCLEOTIDE SEQUENCE [LARGE SCALE GENOMIC DNA]</scope>
    <source>
        <strain evidence="4 5">CCM 7311</strain>
    </source>
</reference>
<dbReference type="InterPro" id="IPR034641">
    <property type="entry name" value="RGL11"/>
</dbReference>
<accession>A0ABS7BV66</accession>
<feature type="domain" description="Rhamnogalacturonan I lyase beta-sheet" evidence="2">
    <location>
        <begin position="50"/>
        <end position="135"/>
    </location>
</feature>
<keyword evidence="5" id="KW-1185">Reference proteome</keyword>
<dbReference type="PANTHER" id="PTHR43118:SF1">
    <property type="entry name" value="RHAMNOGALACTURONAN LYASE (EUROFUNG)"/>
    <property type="match status" value="1"/>
</dbReference>
<dbReference type="Pfam" id="PF18370">
    <property type="entry name" value="RGI_lyase"/>
    <property type="match status" value="1"/>
</dbReference>
<feature type="signal peptide" evidence="1">
    <location>
        <begin position="1"/>
        <end position="25"/>
    </location>
</feature>
<evidence type="ECO:0000256" key="1">
    <source>
        <dbReference type="SAM" id="SignalP"/>
    </source>
</evidence>
<dbReference type="CDD" id="cd10318">
    <property type="entry name" value="RGL11"/>
    <property type="match status" value="1"/>
</dbReference>
<dbReference type="Proteomes" id="UP001519887">
    <property type="component" value="Unassembled WGS sequence"/>
</dbReference>
<name>A0ABS7BV66_9BACL</name>
<organism evidence="4 5">
    <name type="scientific">Paenibacillus sepulcri</name>
    <dbReference type="NCBI Taxonomy" id="359917"/>
    <lineage>
        <taxon>Bacteria</taxon>
        <taxon>Bacillati</taxon>
        <taxon>Bacillota</taxon>
        <taxon>Bacilli</taxon>
        <taxon>Bacillales</taxon>
        <taxon>Paenibacillaceae</taxon>
        <taxon>Paenibacillus</taxon>
    </lineage>
</organism>
<feature type="chain" id="PRO_5045403886" evidence="1">
    <location>
        <begin position="26"/>
        <end position="749"/>
    </location>
</feature>
<dbReference type="PANTHER" id="PTHR43118">
    <property type="entry name" value="RHAMNOGALACTURONAN LYASE (EUROFUNG)"/>
    <property type="match status" value="1"/>
</dbReference>
<dbReference type="GO" id="GO:0016829">
    <property type="term" value="F:lyase activity"/>
    <property type="evidence" value="ECO:0007669"/>
    <property type="project" value="UniProtKB-KW"/>
</dbReference>
<evidence type="ECO:0000259" key="2">
    <source>
        <dbReference type="Pfam" id="PF18370"/>
    </source>
</evidence>
<dbReference type="InterPro" id="IPR049366">
    <property type="entry name" value="RGL11_C"/>
</dbReference>
<proteinExistence type="predicted"/>
<keyword evidence="1" id="KW-0732">Signal</keyword>
<gene>
    <name evidence="4" type="ORF">K0U00_00635</name>
</gene>
<dbReference type="InterPro" id="IPR013783">
    <property type="entry name" value="Ig-like_fold"/>
</dbReference>
<dbReference type="Pfam" id="PF21348">
    <property type="entry name" value="RGL11_C"/>
    <property type="match status" value="1"/>
</dbReference>
<evidence type="ECO:0000313" key="5">
    <source>
        <dbReference type="Proteomes" id="UP001519887"/>
    </source>
</evidence>
<dbReference type="InterPro" id="IPR041624">
    <property type="entry name" value="RGI_lyase"/>
</dbReference>
<dbReference type="EMBL" id="JAHZIK010000005">
    <property type="protein sequence ID" value="MBW7452546.1"/>
    <property type="molecule type" value="Genomic_DNA"/>
</dbReference>
<evidence type="ECO:0000259" key="3">
    <source>
        <dbReference type="Pfam" id="PF21348"/>
    </source>
</evidence>
<evidence type="ECO:0000313" key="4">
    <source>
        <dbReference type="EMBL" id="MBW7452546.1"/>
    </source>
</evidence>
<keyword evidence="4" id="KW-0456">Lyase</keyword>
<protein>
    <submittedName>
        <fullName evidence="4">Rhamnogalacturonan lyase</fullName>
    </submittedName>
</protein>
<feature type="domain" description="Rhamnogalacturonan lyase family 11 C-terminal" evidence="3">
    <location>
        <begin position="139"/>
        <end position="636"/>
    </location>
</feature>